<keyword evidence="5" id="KW-1185">Reference proteome</keyword>
<sequence length="64" mass="7617">RPETKEELFNLHHSQLRNAIEHIFGVLKRRFRILSNNNEYPFPCQIHLVLALTALQNFIRAHNP</sequence>
<dbReference type="OrthoDB" id="5423610at2759"/>
<dbReference type="Pfam" id="PF13359">
    <property type="entry name" value="DDE_Tnp_4"/>
    <property type="match status" value="1"/>
</dbReference>
<proteinExistence type="predicted"/>
<evidence type="ECO:0000313" key="5">
    <source>
        <dbReference type="Proteomes" id="UP000277580"/>
    </source>
</evidence>
<comment type="cofactor">
    <cofactor evidence="1">
        <name>a divalent metal cation</name>
        <dbReference type="ChEBI" id="CHEBI:60240"/>
    </cofactor>
</comment>
<dbReference type="InterPro" id="IPR027806">
    <property type="entry name" value="HARBI1_dom"/>
</dbReference>
<reference evidence="4 5" key="1">
    <citation type="journal article" date="2018" name="Nat. Ecol. Evol.">
        <title>Pezizomycetes genomes reveal the molecular basis of ectomycorrhizal truffle lifestyle.</title>
        <authorList>
            <person name="Murat C."/>
            <person name="Payen T."/>
            <person name="Noel B."/>
            <person name="Kuo A."/>
            <person name="Morin E."/>
            <person name="Chen J."/>
            <person name="Kohler A."/>
            <person name="Krizsan K."/>
            <person name="Balestrini R."/>
            <person name="Da Silva C."/>
            <person name="Montanini B."/>
            <person name="Hainaut M."/>
            <person name="Levati E."/>
            <person name="Barry K.W."/>
            <person name="Belfiori B."/>
            <person name="Cichocki N."/>
            <person name="Clum A."/>
            <person name="Dockter R.B."/>
            <person name="Fauchery L."/>
            <person name="Guy J."/>
            <person name="Iotti M."/>
            <person name="Le Tacon F."/>
            <person name="Lindquist E.A."/>
            <person name="Lipzen A."/>
            <person name="Malagnac F."/>
            <person name="Mello A."/>
            <person name="Molinier V."/>
            <person name="Miyauchi S."/>
            <person name="Poulain J."/>
            <person name="Riccioni C."/>
            <person name="Rubini A."/>
            <person name="Sitrit Y."/>
            <person name="Splivallo R."/>
            <person name="Traeger S."/>
            <person name="Wang M."/>
            <person name="Zifcakova L."/>
            <person name="Wipf D."/>
            <person name="Zambonelli A."/>
            <person name="Paolocci F."/>
            <person name="Nowrousian M."/>
            <person name="Ottonello S."/>
            <person name="Baldrian P."/>
            <person name="Spatafora J.W."/>
            <person name="Henrissat B."/>
            <person name="Nagy L.G."/>
            <person name="Aury J.M."/>
            <person name="Wincker P."/>
            <person name="Grigoriev I.V."/>
            <person name="Bonfante P."/>
            <person name="Martin F.M."/>
        </authorList>
    </citation>
    <scope>NUCLEOTIDE SEQUENCE [LARGE SCALE GENOMIC DNA]</scope>
    <source>
        <strain evidence="4 5">CCBAS932</strain>
    </source>
</reference>
<dbReference type="EMBL" id="ML119129">
    <property type="protein sequence ID" value="RPB12420.1"/>
    <property type="molecule type" value="Genomic_DNA"/>
</dbReference>
<accession>A0A3N4KPJ9</accession>
<dbReference type="InParanoid" id="A0A3N4KPJ9"/>
<protein>
    <recommendedName>
        <fullName evidence="3">DDE Tnp4 domain-containing protein</fullName>
    </recommendedName>
</protein>
<evidence type="ECO:0000256" key="1">
    <source>
        <dbReference type="ARBA" id="ARBA00001968"/>
    </source>
</evidence>
<feature type="non-terminal residue" evidence="4">
    <location>
        <position position="64"/>
    </location>
</feature>
<evidence type="ECO:0000256" key="2">
    <source>
        <dbReference type="ARBA" id="ARBA00022723"/>
    </source>
</evidence>
<dbReference type="AlphaFoldDB" id="A0A3N4KPJ9"/>
<dbReference type="GO" id="GO:0046872">
    <property type="term" value="F:metal ion binding"/>
    <property type="evidence" value="ECO:0007669"/>
    <property type="project" value="UniProtKB-KW"/>
</dbReference>
<keyword evidence="2" id="KW-0479">Metal-binding</keyword>
<organism evidence="4 5">
    <name type="scientific">Morchella conica CCBAS932</name>
    <dbReference type="NCBI Taxonomy" id="1392247"/>
    <lineage>
        <taxon>Eukaryota</taxon>
        <taxon>Fungi</taxon>
        <taxon>Dikarya</taxon>
        <taxon>Ascomycota</taxon>
        <taxon>Pezizomycotina</taxon>
        <taxon>Pezizomycetes</taxon>
        <taxon>Pezizales</taxon>
        <taxon>Morchellaceae</taxon>
        <taxon>Morchella</taxon>
    </lineage>
</organism>
<dbReference type="STRING" id="1392247.A0A3N4KPJ9"/>
<name>A0A3N4KPJ9_9PEZI</name>
<evidence type="ECO:0000259" key="3">
    <source>
        <dbReference type="Pfam" id="PF13359"/>
    </source>
</evidence>
<feature type="domain" description="DDE Tnp4" evidence="3">
    <location>
        <begin position="4"/>
        <end position="57"/>
    </location>
</feature>
<gene>
    <name evidence="4" type="ORF">P167DRAFT_478287</name>
</gene>
<dbReference type="Proteomes" id="UP000277580">
    <property type="component" value="Unassembled WGS sequence"/>
</dbReference>
<feature type="non-terminal residue" evidence="4">
    <location>
        <position position="1"/>
    </location>
</feature>
<evidence type="ECO:0000313" key="4">
    <source>
        <dbReference type="EMBL" id="RPB12420.1"/>
    </source>
</evidence>